<dbReference type="InterPro" id="IPR001220">
    <property type="entry name" value="Legume_lectin_dom"/>
</dbReference>
<dbReference type="Pfam" id="PF00139">
    <property type="entry name" value="Lectin_legB"/>
    <property type="match status" value="1"/>
</dbReference>
<evidence type="ECO:0000256" key="8">
    <source>
        <dbReference type="ARBA" id="ARBA00022734"/>
    </source>
</evidence>
<sequence length="926" mass="102509">MYWDLRSWLPVIDDRCLGECLVKVLSEQEHLRGGEIAKQINKLEEPWKTSPAATLEDLEKPDVVNEPQPVALKYEDAHQYQNLVGPLVKLEAVYDKMMKESQTKDNITVRWDIGLSKKHFTCFVFPKVLRLCAISREAVSSPVEHLTVRHLDTTDKSELHKLQCLKDEQGELFPDEKNYKALKGATKQEIARSANLGQLQLQKCRARMSVTNVCAVVLLLLSLLGEAKSVNTACDNTFALSAFSYSNIHFTSDSWPDENSHIRMDPGGWHPNVTTSLGRSQALYHQALTLLDPVSKAIASFSTSFGFTITTGRPRISTGDEVAFIAIPKEEPVDQLDIGQEETVGPNYGIIADWRINLLAVQLKNVSPDAATVQIEPTNNYSSSTAGAGRDQFLIDGALAVAWIDYDAGASQLQVRISNTTIKPDDKIVDRQLNLTKVLTESMYIGFASPVWVRIEWWNFTSSCISTSGNNGISEPSNDMTSSSTSDTPMTFFPFTMLNDNKSDDPSHKQLIIILSSVTGGVLLLLLLIVYAMLKVCRIVKARRRRVRDPDYELDLGPRIFAYKDLSFATRGFDSSSLLGRGGFGSVYKGILEDGKPVAVKRIEPNNAKNGERQFIAEVASIGRLRHHNLVQLQGWCHEKGELLLVYDFMPNGSLDRLLFGRQRSPFPWESRFNILQGVAAALAYLHVGWEKQVVHRDVKASNVLLDRSYQPRLGDFGLARMVDHNKAPLSTSVAGTYGYLAPEIAYTGKATDKTDVYSFGALSLEVACGRRPIERKLPPDEVNLVDWVWGLYSKGELLYAVDSRLQRGSFDIRQVTTVLSMGLLCSHPDPSGRPNMVQVLQILRGDIACPPVPTSKPVTIHPDASSRQDPRALSGNKKSRVADSCAASLLINSGRSTADSSTSMSSADPLHQGPGSHMPNDDDFL</sequence>
<evidence type="ECO:0000259" key="19">
    <source>
        <dbReference type="PROSITE" id="PS50011"/>
    </source>
</evidence>
<evidence type="ECO:0000256" key="14">
    <source>
        <dbReference type="ARBA" id="ARBA00047899"/>
    </source>
</evidence>
<dbReference type="GO" id="GO:0004674">
    <property type="term" value="F:protein serine/threonine kinase activity"/>
    <property type="evidence" value="ECO:0007669"/>
    <property type="project" value="UniProtKB-KW"/>
</dbReference>
<evidence type="ECO:0000313" key="21">
    <source>
        <dbReference type="Proteomes" id="UP001633002"/>
    </source>
</evidence>
<comment type="similarity">
    <text evidence="2">In the N-terminal section; belongs to the leguminous lectin family.</text>
</comment>
<dbReference type="InterPro" id="IPR008271">
    <property type="entry name" value="Ser/Thr_kinase_AS"/>
</dbReference>
<keyword evidence="11 16" id="KW-0067">ATP-binding</keyword>
<dbReference type="SMART" id="SM00220">
    <property type="entry name" value="S_TKc"/>
    <property type="match status" value="1"/>
</dbReference>
<evidence type="ECO:0000256" key="11">
    <source>
        <dbReference type="ARBA" id="ARBA00022840"/>
    </source>
</evidence>
<evidence type="ECO:0000256" key="4">
    <source>
        <dbReference type="ARBA" id="ARBA00022527"/>
    </source>
</evidence>
<keyword evidence="4" id="KW-0723">Serine/threonine-protein kinase</keyword>
<keyword evidence="8" id="KW-0430">Lectin</keyword>
<dbReference type="Pfam" id="PF00069">
    <property type="entry name" value="Pkinase"/>
    <property type="match status" value="1"/>
</dbReference>
<keyword evidence="7" id="KW-0732">Signal</keyword>
<comment type="catalytic activity">
    <reaction evidence="14">
        <text>L-threonyl-[protein] + ATP = O-phospho-L-threonyl-[protein] + ADP + H(+)</text>
        <dbReference type="Rhea" id="RHEA:46608"/>
        <dbReference type="Rhea" id="RHEA-COMP:11060"/>
        <dbReference type="Rhea" id="RHEA-COMP:11605"/>
        <dbReference type="ChEBI" id="CHEBI:15378"/>
        <dbReference type="ChEBI" id="CHEBI:30013"/>
        <dbReference type="ChEBI" id="CHEBI:30616"/>
        <dbReference type="ChEBI" id="CHEBI:61977"/>
        <dbReference type="ChEBI" id="CHEBI:456216"/>
        <dbReference type="EC" id="2.7.11.1"/>
    </reaction>
</comment>
<keyword evidence="21" id="KW-1185">Reference proteome</keyword>
<dbReference type="GO" id="GO:0005524">
    <property type="term" value="F:ATP binding"/>
    <property type="evidence" value="ECO:0007669"/>
    <property type="project" value="UniProtKB-UniRule"/>
</dbReference>
<dbReference type="Gene3D" id="1.10.510.10">
    <property type="entry name" value="Transferase(Phosphotransferase) domain 1"/>
    <property type="match status" value="1"/>
</dbReference>
<evidence type="ECO:0000256" key="13">
    <source>
        <dbReference type="ARBA" id="ARBA00023136"/>
    </source>
</evidence>
<dbReference type="Gene3D" id="6.10.140.1240">
    <property type="match status" value="1"/>
</dbReference>
<name>A0ABD3HJ20_9MARC</name>
<feature type="binding site" evidence="16">
    <location>
        <position position="601"/>
    </location>
    <ligand>
        <name>ATP</name>
        <dbReference type="ChEBI" id="CHEBI:30616"/>
    </ligand>
</feature>
<dbReference type="Proteomes" id="UP001633002">
    <property type="component" value="Unassembled WGS sequence"/>
</dbReference>
<keyword evidence="5" id="KW-0808">Transferase</keyword>
<comment type="catalytic activity">
    <reaction evidence="15">
        <text>L-seryl-[protein] + ATP = O-phospho-L-seryl-[protein] + ADP + H(+)</text>
        <dbReference type="Rhea" id="RHEA:17989"/>
        <dbReference type="Rhea" id="RHEA-COMP:9863"/>
        <dbReference type="Rhea" id="RHEA-COMP:11604"/>
        <dbReference type="ChEBI" id="CHEBI:15378"/>
        <dbReference type="ChEBI" id="CHEBI:29999"/>
        <dbReference type="ChEBI" id="CHEBI:30616"/>
        <dbReference type="ChEBI" id="CHEBI:83421"/>
        <dbReference type="ChEBI" id="CHEBI:456216"/>
        <dbReference type="EC" id="2.7.11.1"/>
    </reaction>
</comment>
<feature type="compositionally biased region" description="Low complexity" evidence="17">
    <location>
        <begin position="897"/>
        <end position="909"/>
    </location>
</feature>
<dbReference type="FunFam" id="1.10.510.10:FF:000108">
    <property type="entry name" value="L-type lectin-domain containing receptor kinase S.4"/>
    <property type="match status" value="1"/>
</dbReference>
<reference evidence="20 21" key="1">
    <citation type="submission" date="2024-09" db="EMBL/GenBank/DDBJ databases">
        <title>Chromosome-scale assembly of Riccia sorocarpa.</title>
        <authorList>
            <person name="Paukszto L."/>
        </authorList>
    </citation>
    <scope>NUCLEOTIDE SEQUENCE [LARGE SCALE GENOMIC DNA]</scope>
    <source>
        <strain evidence="20">LP-2024</strain>
        <tissue evidence="20">Aerial parts of the thallus</tissue>
    </source>
</reference>
<evidence type="ECO:0000256" key="1">
    <source>
        <dbReference type="ARBA" id="ARBA00004479"/>
    </source>
</evidence>
<evidence type="ECO:0000256" key="18">
    <source>
        <dbReference type="SAM" id="Phobius"/>
    </source>
</evidence>
<keyword evidence="10" id="KW-0418">Kinase</keyword>
<keyword evidence="12 18" id="KW-1133">Transmembrane helix</keyword>
<keyword evidence="13 18" id="KW-0472">Membrane</keyword>
<evidence type="ECO:0000256" key="16">
    <source>
        <dbReference type="PROSITE-ProRule" id="PRU10141"/>
    </source>
</evidence>
<keyword evidence="9 16" id="KW-0547">Nucleotide-binding</keyword>
<dbReference type="EMBL" id="JBJQOH010000004">
    <property type="protein sequence ID" value="KAL3690577.1"/>
    <property type="molecule type" value="Genomic_DNA"/>
</dbReference>
<comment type="similarity">
    <text evidence="3">In the C-terminal section; belongs to the protein kinase superfamily. Ser/Thr protein kinase family.</text>
</comment>
<evidence type="ECO:0000256" key="10">
    <source>
        <dbReference type="ARBA" id="ARBA00022777"/>
    </source>
</evidence>
<comment type="caution">
    <text evidence="20">The sequence shown here is derived from an EMBL/GenBank/DDBJ whole genome shotgun (WGS) entry which is preliminary data.</text>
</comment>
<dbReference type="SUPFAM" id="SSF56112">
    <property type="entry name" value="Protein kinase-like (PK-like)"/>
    <property type="match status" value="1"/>
</dbReference>
<dbReference type="GO" id="GO:0030246">
    <property type="term" value="F:carbohydrate binding"/>
    <property type="evidence" value="ECO:0007669"/>
    <property type="project" value="UniProtKB-KW"/>
</dbReference>
<dbReference type="SUPFAM" id="SSF49899">
    <property type="entry name" value="Concanavalin A-like lectins/glucanases"/>
    <property type="match status" value="1"/>
</dbReference>
<dbReference type="InterPro" id="IPR011009">
    <property type="entry name" value="Kinase-like_dom_sf"/>
</dbReference>
<evidence type="ECO:0000256" key="15">
    <source>
        <dbReference type="ARBA" id="ARBA00048679"/>
    </source>
</evidence>
<dbReference type="InterPro" id="IPR013320">
    <property type="entry name" value="ConA-like_dom_sf"/>
</dbReference>
<dbReference type="Gene3D" id="3.30.200.20">
    <property type="entry name" value="Phosphorylase Kinase, domain 1"/>
    <property type="match status" value="1"/>
</dbReference>
<protein>
    <recommendedName>
        <fullName evidence="19">Protein kinase domain-containing protein</fullName>
    </recommendedName>
</protein>
<dbReference type="PANTHER" id="PTHR27007">
    <property type="match status" value="1"/>
</dbReference>
<keyword evidence="6 18" id="KW-0812">Transmembrane</keyword>
<evidence type="ECO:0000256" key="2">
    <source>
        <dbReference type="ARBA" id="ARBA00008536"/>
    </source>
</evidence>
<dbReference type="InterPro" id="IPR000719">
    <property type="entry name" value="Prot_kinase_dom"/>
</dbReference>
<evidence type="ECO:0000256" key="7">
    <source>
        <dbReference type="ARBA" id="ARBA00022729"/>
    </source>
</evidence>
<feature type="transmembrane region" description="Helical" evidence="18">
    <location>
        <begin position="511"/>
        <end position="534"/>
    </location>
</feature>
<accession>A0ABD3HJ20</accession>
<evidence type="ECO:0000256" key="3">
    <source>
        <dbReference type="ARBA" id="ARBA00010217"/>
    </source>
</evidence>
<evidence type="ECO:0000313" key="20">
    <source>
        <dbReference type="EMBL" id="KAL3690577.1"/>
    </source>
</evidence>
<organism evidence="20 21">
    <name type="scientific">Riccia sorocarpa</name>
    <dbReference type="NCBI Taxonomy" id="122646"/>
    <lineage>
        <taxon>Eukaryota</taxon>
        <taxon>Viridiplantae</taxon>
        <taxon>Streptophyta</taxon>
        <taxon>Embryophyta</taxon>
        <taxon>Marchantiophyta</taxon>
        <taxon>Marchantiopsida</taxon>
        <taxon>Marchantiidae</taxon>
        <taxon>Marchantiales</taxon>
        <taxon>Ricciaceae</taxon>
        <taxon>Riccia</taxon>
    </lineage>
</organism>
<dbReference type="Gene3D" id="2.60.120.200">
    <property type="match status" value="1"/>
</dbReference>
<dbReference type="FunFam" id="3.30.200.20:FF:000178">
    <property type="entry name" value="serine/threonine-protein kinase PBS1-like"/>
    <property type="match status" value="1"/>
</dbReference>
<feature type="region of interest" description="Disordered" evidence="17">
    <location>
        <begin position="896"/>
        <end position="926"/>
    </location>
</feature>
<feature type="domain" description="Protein kinase" evidence="19">
    <location>
        <begin position="573"/>
        <end position="848"/>
    </location>
</feature>
<dbReference type="InterPro" id="IPR017441">
    <property type="entry name" value="Protein_kinase_ATP_BS"/>
</dbReference>
<evidence type="ECO:0000256" key="12">
    <source>
        <dbReference type="ARBA" id="ARBA00022989"/>
    </source>
</evidence>
<evidence type="ECO:0000256" key="9">
    <source>
        <dbReference type="ARBA" id="ARBA00022741"/>
    </source>
</evidence>
<dbReference type="PROSITE" id="PS00107">
    <property type="entry name" value="PROTEIN_KINASE_ATP"/>
    <property type="match status" value="1"/>
</dbReference>
<dbReference type="InterPro" id="IPR050528">
    <property type="entry name" value="L-type_Lectin-RKs"/>
</dbReference>
<evidence type="ECO:0000256" key="6">
    <source>
        <dbReference type="ARBA" id="ARBA00022692"/>
    </source>
</evidence>
<evidence type="ECO:0000256" key="17">
    <source>
        <dbReference type="SAM" id="MobiDB-lite"/>
    </source>
</evidence>
<proteinExistence type="inferred from homology"/>
<gene>
    <name evidence="20" type="ORF">R1sor_016886</name>
</gene>
<comment type="subcellular location">
    <subcellularLocation>
        <location evidence="1">Membrane</location>
        <topology evidence="1">Single-pass type I membrane protein</topology>
    </subcellularLocation>
</comment>
<dbReference type="PROSITE" id="PS50011">
    <property type="entry name" value="PROTEIN_KINASE_DOM"/>
    <property type="match status" value="1"/>
</dbReference>
<dbReference type="AlphaFoldDB" id="A0ABD3HJ20"/>
<feature type="region of interest" description="Disordered" evidence="17">
    <location>
        <begin position="854"/>
        <end position="883"/>
    </location>
</feature>
<dbReference type="CDD" id="cd14066">
    <property type="entry name" value="STKc_IRAK"/>
    <property type="match status" value="1"/>
</dbReference>
<evidence type="ECO:0000256" key="5">
    <source>
        <dbReference type="ARBA" id="ARBA00022679"/>
    </source>
</evidence>
<dbReference type="GO" id="GO:0016020">
    <property type="term" value="C:membrane"/>
    <property type="evidence" value="ECO:0007669"/>
    <property type="project" value="UniProtKB-SubCell"/>
</dbReference>
<dbReference type="PROSITE" id="PS00108">
    <property type="entry name" value="PROTEIN_KINASE_ST"/>
    <property type="match status" value="1"/>
</dbReference>